<dbReference type="InterPro" id="IPR028883">
    <property type="entry name" value="tRNA_aden_deaminase"/>
</dbReference>
<feature type="binding site" evidence="6">
    <location>
        <position position="106"/>
    </location>
    <ligand>
        <name>Zn(2+)</name>
        <dbReference type="ChEBI" id="CHEBI:29105"/>
        <note>catalytic</note>
    </ligand>
</feature>
<dbReference type="CDD" id="cd01285">
    <property type="entry name" value="nucleoside_deaminase"/>
    <property type="match status" value="1"/>
</dbReference>
<evidence type="ECO:0000256" key="2">
    <source>
        <dbReference type="ARBA" id="ARBA00022723"/>
    </source>
</evidence>
<dbReference type="Pfam" id="PF00383">
    <property type="entry name" value="dCMP_cyt_deam_1"/>
    <property type="match status" value="1"/>
</dbReference>
<accession>L0RBS1</accession>
<sequence>MHSSKIITRGNPPTEPPEGHTWRSMMDIAMRAGFKARQNDEVPIGAALFTAQGELLATGNNSPVIDNDPTAHAEVICIRNACESLNNYRLPQGTVLAVTLEPCIMCLGAIIHARVGGVIFGAPDLRAGAIVSNLEGTDLPFVNHRFWTIGGVCEEECKTMLQSFFLQRRK</sequence>
<dbReference type="PANTHER" id="PTHR11079:SF202">
    <property type="entry name" value="TRNA-SPECIFIC ADENOSINE DEAMINASE"/>
    <property type="match status" value="1"/>
</dbReference>
<comment type="cofactor">
    <cofactor evidence="6">
        <name>Zn(2+)</name>
        <dbReference type="ChEBI" id="CHEBI:29105"/>
    </cofactor>
    <text evidence="6">Binds 1 zinc ion per subunit.</text>
</comment>
<keyword evidence="3 6" id="KW-0378">Hydrolase</keyword>
<proteinExistence type="inferred from homology"/>
<dbReference type="PROSITE" id="PS51747">
    <property type="entry name" value="CYT_DCMP_DEAMINASES_2"/>
    <property type="match status" value="1"/>
</dbReference>
<evidence type="ECO:0000259" key="8">
    <source>
        <dbReference type="PROSITE" id="PS51747"/>
    </source>
</evidence>
<dbReference type="GO" id="GO:0002100">
    <property type="term" value="P:tRNA wobble adenosine to inosine editing"/>
    <property type="evidence" value="ECO:0007669"/>
    <property type="project" value="UniProtKB-UniRule"/>
</dbReference>
<dbReference type="EMBL" id="FO203522">
    <property type="protein sequence ID" value="CCO24238.1"/>
    <property type="molecule type" value="Genomic_DNA"/>
</dbReference>
<keyword evidence="2 6" id="KW-0479">Metal-binding</keyword>
<dbReference type="GO" id="GO:0052717">
    <property type="term" value="F:tRNA-specific adenosine-34 deaminase activity"/>
    <property type="evidence" value="ECO:0007669"/>
    <property type="project" value="UniProtKB-UniRule"/>
</dbReference>
<name>L0RBS1_9BACT</name>
<dbReference type="Proteomes" id="UP000010808">
    <property type="component" value="Chromosome"/>
</dbReference>
<dbReference type="SUPFAM" id="SSF53927">
    <property type="entry name" value="Cytidine deaminase-like"/>
    <property type="match status" value="1"/>
</dbReference>
<evidence type="ECO:0000256" key="6">
    <source>
        <dbReference type="HAMAP-Rule" id="MF_00972"/>
    </source>
</evidence>
<evidence type="ECO:0000256" key="4">
    <source>
        <dbReference type="ARBA" id="ARBA00022833"/>
    </source>
</evidence>
<evidence type="ECO:0000313" key="9">
    <source>
        <dbReference type="EMBL" id="CCO24238.1"/>
    </source>
</evidence>
<evidence type="ECO:0000256" key="7">
    <source>
        <dbReference type="SAM" id="MobiDB-lite"/>
    </source>
</evidence>
<dbReference type="EC" id="3.5.4.33" evidence="6"/>
<feature type="binding site" evidence="6">
    <location>
        <position position="72"/>
    </location>
    <ligand>
        <name>Zn(2+)</name>
        <dbReference type="ChEBI" id="CHEBI:29105"/>
        <note>catalytic</note>
    </ligand>
</feature>
<dbReference type="HAMAP" id="MF_00972">
    <property type="entry name" value="tRNA_aden_deaminase"/>
    <property type="match status" value="1"/>
</dbReference>
<dbReference type="eggNOG" id="COG0590">
    <property type="taxonomic scope" value="Bacteria"/>
</dbReference>
<feature type="region of interest" description="Disordered" evidence="7">
    <location>
        <begin position="1"/>
        <end position="21"/>
    </location>
</feature>
<dbReference type="GO" id="GO:0008270">
    <property type="term" value="F:zinc ion binding"/>
    <property type="evidence" value="ECO:0007669"/>
    <property type="project" value="UniProtKB-UniRule"/>
</dbReference>
<dbReference type="PATRIC" id="fig|1121451.3.peg.2196"/>
<evidence type="ECO:0000313" key="10">
    <source>
        <dbReference type="Proteomes" id="UP000010808"/>
    </source>
</evidence>
<dbReference type="InterPro" id="IPR002125">
    <property type="entry name" value="CMP_dCMP_dom"/>
</dbReference>
<dbReference type="STRING" id="1121451.DESAM_21965"/>
<comment type="function">
    <text evidence="6">Catalyzes the deamination of adenosine to inosine at the wobble position 34 of tRNA(Arg2).</text>
</comment>
<organism evidence="9 10">
    <name type="scientific">Maridesulfovibrio hydrothermalis AM13 = DSM 14728</name>
    <dbReference type="NCBI Taxonomy" id="1121451"/>
    <lineage>
        <taxon>Bacteria</taxon>
        <taxon>Pseudomonadati</taxon>
        <taxon>Thermodesulfobacteriota</taxon>
        <taxon>Desulfovibrionia</taxon>
        <taxon>Desulfovibrionales</taxon>
        <taxon>Desulfovibrionaceae</taxon>
        <taxon>Maridesulfovibrio</taxon>
    </lineage>
</organism>
<evidence type="ECO:0000256" key="5">
    <source>
        <dbReference type="ARBA" id="ARBA00048045"/>
    </source>
</evidence>
<keyword evidence="10" id="KW-1185">Reference proteome</keyword>
<dbReference type="AlphaFoldDB" id="L0RBS1"/>
<dbReference type="RefSeq" id="WP_015336839.1">
    <property type="nucleotide sequence ID" value="NC_020055.1"/>
</dbReference>
<comment type="subunit">
    <text evidence="6">Homodimer.</text>
</comment>
<protein>
    <recommendedName>
        <fullName evidence="6">tRNA-specific adenosine deaminase</fullName>
        <ecNumber evidence="6">3.5.4.33</ecNumber>
    </recommendedName>
</protein>
<gene>
    <name evidence="6 9" type="primary">tadA</name>
    <name evidence="9" type="ORF">DESAM_21965</name>
</gene>
<feature type="domain" description="CMP/dCMP-type deaminase" evidence="8">
    <location>
        <begin position="20"/>
        <end position="132"/>
    </location>
</feature>
<evidence type="ECO:0000256" key="3">
    <source>
        <dbReference type="ARBA" id="ARBA00022801"/>
    </source>
</evidence>
<dbReference type="HOGENOM" id="CLU_025810_3_2_7"/>
<dbReference type="KEGG" id="dhy:DESAM_21965"/>
<evidence type="ECO:0000256" key="1">
    <source>
        <dbReference type="ARBA" id="ARBA00022694"/>
    </source>
</evidence>
<dbReference type="PANTHER" id="PTHR11079">
    <property type="entry name" value="CYTOSINE DEAMINASE FAMILY MEMBER"/>
    <property type="match status" value="1"/>
</dbReference>
<comment type="catalytic activity">
    <reaction evidence="5 6">
        <text>adenosine(34) in tRNA + H2O + H(+) = inosine(34) in tRNA + NH4(+)</text>
        <dbReference type="Rhea" id="RHEA:43168"/>
        <dbReference type="Rhea" id="RHEA-COMP:10373"/>
        <dbReference type="Rhea" id="RHEA-COMP:10374"/>
        <dbReference type="ChEBI" id="CHEBI:15377"/>
        <dbReference type="ChEBI" id="CHEBI:15378"/>
        <dbReference type="ChEBI" id="CHEBI:28938"/>
        <dbReference type="ChEBI" id="CHEBI:74411"/>
        <dbReference type="ChEBI" id="CHEBI:82852"/>
        <dbReference type="EC" id="3.5.4.33"/>
    </reaction>
</comment>
<feature type="binding site" evidence="6">
    <location>
        <position position="103"/>
    </location>
    <ligand>
        <name>Zn(2+)</name>
        <dbReference type="ChEBI" id="CHEBI:29105"/>
        <note>catalytic</note>
    </ligand>
</feature>
<reference evidence="9 10" key="1">
    <citation type="submission" date="2012-10" db="EMBL/GenBank/DDBJ databases">
        <authorList>
            <person name="Genoscope - CEA"/>
        </authorList>
    </citation>
    <scope>NUCLEOTIDE SEQUENCE [LARGE SCALE GENOMIC DNA]</scope>
    <source>
        <strain evidence="10">AM13 / DSM 14728</strain>
    </source>
</reference>
<feature type="active site" description="Proton donor" evidence="6">
    <location>
        <position position="74"/>
    </location>
</feature>
<keyword evidence="4 6" id="KW-0862">Zinc</keyword>
<dbReference type="Gene3D" id="3.40.140.10">
    <property type="entry name" value="Cytidine Deaminase, domain 2"/>
    <property type="match status" value="1"/>
</dbReference>
<comment type="similarity">
    <text evidence="6">Belongs to the cytidine and deoxycytidylate deaminase family.</text>
</comment>
<keyword evidence="1 6" id="KW-0819">tRNA processing</keyword>
<dbReference type="InterPro" id="IPR016193">
    <property type="entry name" value="Cytidine_deaminase-like"/>
</dbReference>